<dbReference type="Proteomes" id="UP000242146">
    <property type="component" value="Unassembled WGS sequence"/>
</dbReference>
<sequence>MGMKRQGKLTMLRVVSTVLTSSILSPLALRTVFTVVTVISSMARPSKVLGFQNVGLTT</sequence>
<name>A0A1X2G4V3_9FUNG</name>
<proteinExistence type="predicted"/>
<evidence type="ECO:0000313" key="1">
    <source>
        <dbReference type="EMBL" id="ORX45093.1"/>
    </source>
</evidence>
<evidence type="ECO:0000313" key="2">
    <source>
        <dbReference type="Proteomes" id="UP000242146"/>
    </source>
</evidence>
<comment type="caution">
    <text evidence="1">The sequence shown here is derived from an EMBL/GenBank/DDBJ whole genome shotgun (WGS) entry which is preliminary data.</text>
</comment>
<dbReference type="AlphaFoldDB" id="A0A1X2G4V3"/>
<reference evidence="1 2" key="1">
    <citation type="submission" date="2016-07" db="EMBL/GenBank/DDBJ databases">
        <title>Pervasive Adenine N6-methylation of Active Genes in Fungi.</title>
        <authorList>
            <consortium name="DOE Joint Genome Institute"/>
            <person name="Mondo S.J."/>
            <person name="Dannebaum R.O."/>
            <person name="Kuo R.C."/>
            <person name="Labutti K."/>
            <person name="Haridas S."/>
            <person name="Kuo A."/>
            <person name="Salamov A."/>
            <person name="Ahrendt S.R."/>
            <person name="Lipzen A."/>
            <person name="Sullivan W."/>
            <person name="Andreopoulos W.B."/>
            <person name="Clum A."/>
            <person name="Lindquist E."/>
            <person name="Daum C."/>
            <person name="Ramamoorthy G.K."/>
            <person name="Gryganskyi A."/>
            <person name="Culley D."/>
            <person name="Magnuson J.K."/>
            <person name="James T.Y."/>
            <person name="O'Malley M.A."/>
            <person name="Stajich J.E."/>
            <person name="Spatafora J.W."/>
            <person name="Visel A."/>
            <person name="Grigoriev I.V."/>
        </authorList>
    </citation>
    <scope>NUCLEOTIDE SEQUENCE [LARGE SCALE GENOMIC DNA]</scope>
    <source>
        <strain evidence="1 2">NRRL 3301</strain>
    </source>
</reference>
<accession>A0A1X2G4V3</accession>
<keyword evidence="2" id="KW-1185">Reference proteome</keyword>
<protein>
    <submittedName>
        <fullName evidence="1">Uncharacterized protein</fullName>
    </submittedName>
</protein>
<dbReference type="EMBL" id="MCGT01000044">
    <property type="protein sequence ID" value="ORX45093.1"/>
    <property type="molecule type" value="Genomic_DNA"/>
</dbReference>
<gene>
    <name evidence="1" type="ORF">DM01DRAFT_1340174</name>
</gene>
<organism evidence="1 2">
    <name type="scientific">Hesseltinella vesiculosa</name>
    <dbReference type="NCBI Taxonomy" id="101127"/>
    <lineage>
        <taxon>Eukaryota</taxon>
        <taxon>Fungi</taxon>
        <taxon>Fungi incertae sedis</taxon>
        <taxon>Mucoromycota</taxon>
        <taxon>Mucoromycotina</taxon>
        <taxon>Mucoromycetes</taxon>
        <taxon>Mucorales</taxon>
        <taxon>Cunninghamellaceae</taxon>
        <taxon>Hesseltinella</taxon>
    </lineage>
</organism>